<accession>A0A4V5N5L6</accession>
<organism evidence="5 6">
    <name type="scientific">Salinomyces thailandicus</name>
    <dbReference type="NCBI Taxonomy" id="706561"/>
    <lineage>
        <taxon>Eukaryota</taxon>
        <taxon>Fungi</taxon>
        <taxon>Dikarya</taxon>
        <taxon>Ascomycota</taxon>
        <taxon>Pezizomycotina</taxon>
        <taxon>Dothideomycetes</taxon>
        <taxon>Dothideomycetidae</taxon>
        <taxon>Mycosphaerellales</taxon>
        <taxon>Teratosphaeriaceae</taxon>
        <taxon>Salinomyces</taxon>
    </lineage>
</organism>
<dbReference type="Pfam" id="PF00891">
    <property type="entry name" value="Methyltransf_2"/>
    <property type="match status" value="1"/>
</dbReference>
<feature type="domain" description="O-methyltransferase C-terminal" evidence="4">
    <location>
        <begin position="218"/>
        <end position="371"/>
    </location>
</feature>
<dbReference type="OrthoDB" id="1535081at2759"/>
<keyword evidence="2" id="KW-0808">Transferase</keyword>
<protein>
    <recommendedName>
        <fullName evidence="4">O-methyltransferase C-terminal domain-containing protein</fullName>
    </recommendedName>
</protein>
<dbReference type="AlphaFoldDB" id="A0A4V5N5L6"/>
<evidence type="ECO:0000313" key="6">
    <source>
        <dbReference type="Proteomes" id="UP000308549"/>
    </source>
</evidence>
<dbReference type="GO" id="GO:0008171">
    <property type="term" value="F:O-methyltransferase activity"/>
    <property type="evidence" value="ECO:0007669"/>
    <property type="project" value="InterPro"/>
</dbReference>
<dbReference type="SUPFAM" id="SSF46785">
    <property type="entry name" value="Winged helix' DNA-binding domain"/>
    <property type="match status" value="1"/>
</dbReference>
<evidence type="ECO:0000256" key="1">
    <source>
        <dbReference type="ARBA" id="ARBA00022603"/>
    </source>
</evidence>
<comment type="caution">
    <text evidence="5">The sequence shown here is derived from an EMBL/GenBank/DDBJ whole genome shotgun (WGS) entry which is preliminary data.</text>
</comment>
<name>A0A4V5N5L6_9PEZI</name>
<evidence type="ECO:0000259" key="4">
    <source>
        <dbReference type="Pfam" id="PF00891"/>
    </source>
</evidence>
<dbReference type="InterPro" id="IPR036390">
    <property type="entry name" value="WH_DNA-bd_sf"/>
</dbReference>
<keyword evidence="3" id="KW-0949">S-adenosyl-L-methionine</keyword>
<dbReference type="InterPro" id="IPR036388">
    <property type="entry name" value="WH-like_DNA-bd_sf"/>
</dbReference>
<keyword evidence="6" id="KW-1185">Reference proteome</keyword>
<dbReference type="InterPro" id="IPR001077">
    <property type="entry name" value="COMT_C"/>
</dbReference>
<sequence>MALHSIEETAKAIAALATGFDGDTSRRARLLAQIDKLRYLVEGPTDPILTQWASVTTISALSILTSTGTLAAIPRSGTVSSTELATKTGLDESVIARCMRLICIQGIACEPAPDRYSHDAKSLAFIEGHSKHLFNTLLDHIDPFLKSPEYFRTHNSAALRDVRHAPYSYGHGRDGIAYYDVISEKQERLEAFNGTLALINETLPILGMFPFSSLKAQVEVEPHRPFIVDVGGGIGEVLKEIQKEAPAGFGAQMILQERPDVLRSLDDEAIPHITKMEHDFFTPQPVKDAHVYLLRRVLHDFYEPECVQIVRHVASAMAPDSRLLIGDFVLPEKTHLGDDTFLYWMDFAMMMLTGKEKSAEEFRSILDEAGLEMVKIWSSPSSSASLFGGGATFLFASETMLFFGGGGDREDSGEEVFLLRFLADLLPALPGEGDPAAGAFLRRDEDREREV</sequence>
<dbReference type="PROSITE" id="PS51683">
    <property type="entry name" value="SAM_OMT_II"/>
    <property type="match status" value="1"/>
</dbReference>
<dbReference type="Proteomes" id="UP000308549">
    <property type="component" value="Unassembled WGS sequence"/>
</dbReference>
<keyword evidence="1" id="KW-0489">Methyltransferase</keyword>
<evidence type="ECO:0000256" key="3">
    <source>
        <dbReference type="ARBA" id="ARBA00022691"/>
    </source>
</evidence>
<gene>
    <name evidence="5" type="ORF">B0A50_01445</name>
</gene>
<dbReference type="InterPro" id="IPR016461">
    <property type="entry name" value="COMT-like"/>
</dbReference>
<evidence type="ECO:0000256" key="2">
    <source>
        <dbReference type="ARBA" id="ARBA00022679"/>
    </source>
</evidence>
<dbReference type="Gene3D" id="3.40.50.150">
    <property type="entry name" value="Vaccinia Virus protein VP39"/>
    <property type="match status" value="1"/>
</dbReference>
<dbReference type="PANTHER" id="PTHR43712:SF11">
    <property type="entry name" value="O-METHYLTRANSFERASE (AFU_ORTHOLOGUE AFUA_2G17820)-RELATED"/>
    <property type="match status" value="1"/>
</dbReference>
<reference evidence="5 6" key="1">
    <citation type="submission" date="2017-03" db="EMBL/GenBank/DDBJ databases">
        <title>Genomes of endolithic fungi from Antarctica.</title>
        <authorList>
            <person name="Coleine C."/>
            <person name="Masonjones S."/>
            <person name="Stajich J.E."/>
        </authorList>
    </citation>
    <scope>NUCLEOTIDE SEQUENCE [LARGE SCALE GENOMIC DNA]</scope>
    <source>
        <strain evidence="5 6">CCFEE 6315</strain>
    </source>
</reference>
<dbReference type="PANTHER" id="PTHR43712">
    <property type="entry name" value="PUTATIVE (AFU_ORTHOLOGUE AFUA_4G14580)-RELATED"/>
    <property type="match status" value="1"/>
</dbReference>
<dbReference type="Gene3D" id="1.10.10.10">
    <property type="entry name" value="Winged helix-like DNA-binding domain superfamily/Winged helix DNA-binding domain"/>
    <property type="match status" value="1"/>
</dbReference>
<dbReference type="InterPro" id="IPR029063">
    <property type="entry name" value="SAM-dependent_MTases_sf"/>
</dbReference>
<dbReference type="SUPFAM" id="SSF53335">
    <property type="entry name" value="S-adenosyl-L-methionine-dependent methyltransferases"/>
    <property type="match status" value="1"/>
</dbReference>
<dbReference type="EMBL" id="NAJL01000005">
    <property type="protein sequence ID" value="TKA32339.1"/>
    <property type="molecule type" value="Genomic_DNA"/>
</dbReference>
<dbReference type="GO" id="GO:0032259">
    <property type="term" value="P:methylation"/>
    <property type="evidence" value="ECO:0007669"/>
    <property type="project" value="UniProtKB-KW"/>
</dbReference>
<proteinExistence type="predicted"/>
<evidence type="ECO:0000313" key="5">
    <source>
        <dbReference type="EMBL" id="TKA32339.1"/>
    </source>
</evidence>